<comment type="caution">
    <text evidence="8">The sequence shown here is derived from an EMBL/GenBank/DDBJ whole genome shotgun (WGS) entry which is preliminary data.</text>
</comment>
<name>A0A9D1ZG30_9BACE</name>
<dbReference type="SMART" id="SM00812">
    <property type="entry name" value="Alpha_L_fucos"/>
    <property type="match status" value="1"/>
</dbReference>
<dbReference type="InterPro" id="IPR000933">
    <property type="entry name" value="Glyco_hydro_29"/>
</dbReference>
<evidence type="ECO:0000259" key="7">
    <source>
        <dbReference type="Pfam" id="PF01120"/>
    </source>
</evidence>
<evidence type="ECO:0000256" key="1">
    <source>
        <dbReference type="ARBA" id="ARBA00007951"/>
    </source>
</evidence>
<proteinExistence type="inferred from homology"/>
<evidence type="ECO:0000256" key="4">
    <source>
        <dbReference type="ARBA" id="ARBA00022801"/>
    </source>
</evidence>
<dbReference type="Gene3D" id="2.60.120.260">
    <property type="entry name" value="Galactose-binding domain-like"/>
    <property type="match status" value="1"/>
</dbReference>
<evidence type="ECO:0000313" key="8">
    <source>
        <dbReference type="EMBL" id="HIY87102.1"/>
    </source>
</evidence>
<protein>
    <recommendedName>
        <fullName evidence="2">alpha-L-fucosidase</fullName>
        <ecNumber evidence="2">3.2.1.51</ecNumber>
    </recommendedName>
</protein>
<reference evidence="8" key="1">
    <citation type="journal article" date="2021" name="PeerJ">
        <title>Extensive microbial diversity within the chicken gut microbiome revealed by metagenomics and culture.</title>
        <authorList>
            <person name="Gilroy R."/>
            <person name="Ravi A."/>
            <person name="Getino M."/>
            <person name="Pursley I."/>
            <person name="Horton D.L."/>
            <person name="Alikhan N.F."/>
            <person name="Baker D."/>
            <person name="Gharbi K."/>
            <person name="Hall N."/>
            <person name="Watson M."/>
            <person name="Adriaenssens E.M."/>
            <person name="Foster-Nyarko E."/>
            <person name="Jarju S."/>
            <person name="Secka A."/>
            <person name="Antonio M."/>
            <person name="Oren A."/>
            <person name="Chaudhuri R.R."/>
            <person name="La Ragione R."/>
            <person name="Hildebrand F."/>
            <person name="Pallen M.J."/>
        </authorList>
    </citation>
    <scope>NUCLEOTIDE SEQUENCE</scope>
    <source>
        <strain evidence="8">Gambia2-208</strain>
    </source>
</reference>
<dbReference type="FunFam" id="3.20.20.80:FF:000052">
    <property type="entry name" value="Putative alpha-L-fucosidase 1"/>
    <property type="match status" value="1"/>
</dbReference>
<dbReference type="SUPFAM" id="SSF51445">
    <property type="entry name" value="(Trans)glycosidases"/>
    <property type="match status" value="1"/>
</dbReference>
<accession>A0A9D1ZG30</accession>
<sequence length="499" mass="56071">MKTNVLFGLLLAALCGSCTAKKPLADAPEPVYPVPLPKQVAWQQMETYAFIHFGLNTFNDKEWGYGDTDPHTFNPRKLDCEQWVRTLKEAGMKGVILSAKHHDGFCLWPFEGTEYSVKNSPWRGGKGDLVRELSDACRKYGLKLGIYLSPWDRNRADYGTPEYVAYYHAQWKDLMTNYGPLFEVWFDGANGGDGWYGGAKEKRTIDRKTYYNLPAIFAALDSVQPQAVVFSDGGPGCRWTGNERGVASETNWSFLRKGVVYPGYPNADELHTGHADGDMWAAAECDVSIRPGWFYHPEEDDKVKSVEQLVDLYYRSVGRNATLLLNFPVNRDGLIHPTDSAHAVRFYQEISRQLAKDLLAGVVPSVSNERGEPYVAGALTDGKYDTYWATEDSVTSATVEFRLPSVISADCLMLQEYIPLGQRVQSFCVECLVYGQWQPIDTGGEAMTTIGYKRLLRFKRMSISGLRVRFDKARGPLCVNNIALYDTQQVINVKDVDGK</sequence>
<dbReference type="InterPro" id="IPR008979">
    <property type="entry name" value="Galactose-bd-like_sf"/>
</dbReference>
<dbReference type="Gene3D" id="3.20.20.80">
    <property type="entry name" value="Glycosidases"/>
    <property type="match status" value="1"/>
</dbReference>
<dbReference type="AlphaFoldDB" id="A0A9D1ZG30"/>
<comment type="similarity">
    <text evidence="1">Belongs to the glycosyl hydrolase 29 family.</text>
</comment>
<evidence type="ECO:0000256" key="6">
    <source>
        <dbReference type="SAM" id="SignalP"/>
    </source>
</evidence>
<evidence type="ECO:0000313" key="9">
    <source>
        <dbReference type="Proteomes" id="UP000886851"/>
    </source>
</evidence>
<evidence type="ECO:0000256" key="2">
    <source>
        <dbReference type="ARBA" id="ARBA00012662"/>
    </source>
</evidence>
<dbReference type="GO" id="GO:0006004">
    <property type="term" value="P:fucose metabolic process"/>
    <property type="evidence" value="ECO:0007669"/>
    <property type="project" value="TreeGrafter"/>
</dbReference>
<evidence type="ECO:0000256" key="3">
    <source>
        <dbReference type="ARBA" id="ARBA00022729"/>
    </source>
</evidence>
<keyword evidence="3 6" id="KW-0732">Signal</keyword>
<reference evidence="8" key="2">
    <citation type="submission" date="2021-04" db="EMBL/GenBank/DDBJ databases">
        <authorList>
            <person name="Gilroy R."/>
        </authorList>
    </citation>
    <scope>NUCLEOTIDE SEQUENCE</scope>
    <source>
        <strain evidence="8">Gambia2-208</strain>
    </source>
</reference>
<dbReference type="PANTHER" id="PTHR10030">
    <property type="entry name" value="ALPHA-L-FUCOSIDASE"/>
    <property type="match status" value="1"/>
</dbReference>
<dbReference type="GO" id="GO:0016139">
    <property type="term" value="P:glycoside catabolic process"/>
    <property type="evidence" value="ECO:0007669"/>
    <property type="project" value="TreeGrafter"/>
</dbReference>
<organism evidence="8 9">
    <name type="scientific">Candidatus Bacteroides pullicola</name>
    <dbReference type="NCBI Taxonomy" id="2838475"/>
    <lineage>
        <taxon>Bacteria</taxon>
        <taxon>Pseudomonadati</taxon>
        <taxon>Bacteroidota</taxon>
        <taxon>Bacteroidia</taxon>
        <taxon>Bacteroidales</taxon>
        <taxon>Bacteroidaceae</taxon>
        <taxon>Bacteroides</taxon>
    </lineage>
</organism>
<gene>
    <name evidence="8" type="ORF">H9824_00110</name>
</gene>
<dbReference type="Proteomes" id="UP000886851">
    <property type="component" value="Unassembled WGS sequence"/>
</dbReference>
<dbReference type="GO" id="GO:0004560">
    <property type="term" value="F:alpha-L-fucosidase activity"/>
    <property type="evidence" value="ECO:0007669"/>
    <property type="project" value="InterPro"/>
</dbReference>
<dbReference type="EC" id="3.2.1.51" evidence="2"/>
<dbReference type="EMBL" id="DXCV01000001">
    <property type="protein sequence ID" value="HIY87102.1"/>
    <property type="molecule type" value="Genomic_DNA"/>
</dbReference>
<dbReference type="GO" id="GO:0005764">
    <property type="term" value="C:lysosome"/>
    <property type="evidence" value="ECO:0007669"/>
    <property type="project" value="TreeGrafter"/>
</dbReference>
<evidence type="ECO:0000256" key="5">
    <source>
        <dbReference type="ARBA" id="ARBA00023295"/>
    </source>
</evidence>
<dbReference type="PANTHER" id="PTHR10030:SF37">
    <property type="entry name" value="ALPHA-L-FUCOSIDASE-RELATED"/>
    <property type="match status" value="1"/>
</dbReference>
<dbReference type="InterPro" id="IPR057739">
    <property type="entry name" value="Glyco_hydro_29_N"/>
</dbReference>
<dbReference type="SUPFAM" id="SSF49785">
    <property type="entry name" value="Galactose-binding domain-like"/>
    <property type="match status" value="1"/>
</dbReference>
<feature type="signal peptide" evidence="6">
    <location>
        <begin position="1"/>
        <end position="20"/>
    </location>
</feature>
<dbReference type="Pfam" id="PF01120">
    <property type="entry name" value="Alpha_L_fucos"/>
    <property type="match status" value="1"/>
</dbReference>
<keyword evidence="5" id="KW-0326">Glycosidase</keyword>
<feature type="chain" id="PRO_5039468093" description="alpha-L-fucosidase" evidence="6">
    <location>
        <begin position="21"/>
        <end position="499"/>
    </location>
</feature>
<dbReference type="InterPro" id="IPR017853">
    <property type="entry name" value="GH"/>
</dbReference>
<feature type="domain" description="Glycoside hydrolase family 29 N-terminal" evidence="7">
    <location>
        <begin position="44"/>
        <end position="339"/>
    </location>
</feature>
<keyword evidence="4" id="KW-0378">Hydrolase</keyword>